<organism evidence="8 9">
    <name type="scientific">Lasiosphaeris hirsuta</name>
    <dbReference type="NCBI Taxonomy" id="260670"/>
    <lineage>
        <taxon>Eukaryota</taxon>
        <taxon>Fungi</taxon>
        <taxon>Dikarya</taxon>
        <taxon>Ascomycota</taxon>
        <taxon>Pezizomycotina</taxon>
        <taxon>Sordariomycetes</taxon>
        <taxon>Sordariomycetidae</taxon>
        <taxon>Sordariales</taxon>
        <taxon>Lasiosphaeriaceae</taxon>
        <taxon>Lasiosphaeris</taxon>
    </lineage>
</organism>
<proteinExistence type="predicted"/>
<dbReference type="PROSITE" id="PS50157">
    <property type="entry name" value="ZINC_FINGER_C2H2_2"/>
    <property type="match status" value="2"/>
</dbReference>
<dbReference type="SUPFAM" id="SSF52540">
    <property type="entry name" value="P-loop containing nucleoside triphosphate hydrolases"/>
    <property type="match status" value="1"/>
</dbReference>
<protein>
    <recommendedName>
        <fullName evidence="7">C2H2-type domain-containing protein</fullName>
    </recommendedName>
</protein>
<keyword evidence="3 5" id="KW-0863">Zinc-finger</keyword>
<evidence type="ECO:0000259" key="7">
    <source>
        <dbReference type="PROSITE" id="PS50157"/>
    </source>
</evidence>
<feature type="domain" description="C2H2-type" evidence="7">
    <location>
        <begin position="1036"/>
        <end position="1064"/>
    </location>
</feature>
<dbReference type="EMBL" id="JAUKUA010000006">
    <property type="protein sequence ID" value="KAK0707850.1"/>
    <property type="molecule type" value="Genomic_DNA"/>
</dbReference>
<dbReference type="Pfam" id="PF24883">
    <property type="entry name" value="NPHP3_N"/>
    <property type="match status" value="1"/>
</dbReference>
<dbReference type="InterPro" id="IPR027417">
    <property type="entry name" value="P-loop_NTPase"/>
</dbReference>
<dbReference type="SUPFAM" id="SSF57667">
    <property type="entry name" value="beta-beta-alpha zinc fingers"/>
    <property type="match status" value="1"/>
</dbReference>
<dbReference type="PANTHER" id="PTHR10039">
    <property type="entry name" value="AMELOGENIN"/>
    <property type="match status" value="1"/>
</dbReference>
<dbReference type="Gene3D" id="3.30.160.60">
    <property type="entry name" value="Classic Zinc Finger"/>
    <property type="match status" value="1"/>
</dbReference>
<feature type="compositionally biased region" description="Polar residues" evidence="6">
    <location>
        <begin position="791"/>
        <end position="807"/>
    </location>
</feature>
<evidence type="ECO:0000313" key="9">
    <source>
        <dbReference type="Proteomes" id="UP001172102"/>
    </source>
</evidence>
<dbReference type="PROSITE" id="PS00028">
    <property type="entry name" value="ZINC_FINGER_C2H2_1"/>
    <property type="match status" value="2"/>
</dbReference>
<feature type="compositionally biased region" description="Polar residues" evidence="6">
    <location>
        <begin position="814"/>
        <end position="825"/>
    </location>
</feature>
<evidence type="ECO:0000256" key="3">
    <source>
        <dbReference type="ARBA" id="ARBA00022771"/>
    </source>
</evidence>
<reference evidence="8" key="1">
    <citation type="submission" date="2023-06" db="EMBL/GenBank/DDBJ databases">
        <title>Genome-scale phylogeny and comparative genomics of the fungal order Sordariales.</title>
        <authorList>
            <consortium name="Lawrence Berkeley National Laboratory"/>
            <person name="Hensen N."/>
            <person name="Bonometti L."/>
            <person name="Westerberg I."/>
            <person name="Brannstrom I.O."/>
            <person name="Guillou S."/>
            <person name="Cros-Aarteil S."/>
            <person name="Calhoun S."/>
            <person name="Haridas S."/>
            <person name="Kuo A."/>
            <person name="Mondo S."/>
            <person name="Pangilinan J."/>
            <person name="Riley R."/>
            <person name="Labutti K."/>
            <person name="Andreopoulos B."/>
            <person name="Lipzen A."/>
            <person name="Chen C."/>
            <person name="Yanf M."/>
            <person name="Daum C."/>
            <person name="Ng V."/>
            <person name="Clum A."/>
            <person name="Steindorff A."/>
            <person name="Ohm R."/>
            <person name="Martin F."/>
            <person name="Silar P."/>
            <person name="Natvig D."/>
            <person name="Lalanne C."/>
            <person name="Gautier V."/>
            <person name="Ament-Velasquez S.L."/>
            <person name="Kruys A."/>
            <person name="Hutchinson M.I."/>
            <person name="Powell A.J."/>
            <person name="Barry K."/>
            <person name="Miller A.N."/>
            <person name="Grigoriev I.V."/>
            <person name="Debuchy R."/>
            <person name="Gladieux P."/>
            <person name="Thoren M.H."/>
            <person name="Johannesson H."/>
        </authorList>
    </citation>
    <scope>NUCLEOTIDE SEQUENCE</scope>
    <source>
        <strain evidence="8">SMH4607-1</strain>
    </source>
</reference>
<dbReference type="InterPro" id="IPR036236">
    <property type="entry name" value="Znf_C2H2_sf"/>
</dbReference>
<evidence type="ECO:0000256" key="5">
    <source>
        <dbReference type="PROSITE-ProRule" id="PRU00042"/>
    </source>
</evidence>
<feature type="domain" description="C2H2-type" evidence="7">
    <location>
        <begin position="1008"/>
        <end position="1035"/>
    </location>
</feature>
<dbReference type="InterPro" id="IPR013087">
    <property type="entry name" value="Znf_C2H2_type"/>
</dbReference>
<gene>
    <name evidence="8" type="ORF">B0H67DRAFT_588771</name>
</gene>
<evidence type="ECO:0000313" key="8">
    <source>
        <dbReference type="EMBL" id="KAK0707850.1"/>
    </source>
</evidence>
<keyword evidence="1" id="KW-0479">Metal-binding</keyword>
<dbReference type="Proteomes" id="UP001172102">
    <property type="component" value="Unassembled WGS sequence"/>
</dbReference>
<sequence>MAMATPENGIGHDPAAAVPFITTPDSIIREALGDFKSALTPVQRDAFPTKRLNHVKVLIVNIQQHQERVKRMMNFSRIKLYLDAFIEFDNVCRSTNMAGEQTAEMSAFIWGPLEYILQVSQEDSAVLDPVLDAYQKFGRRLPELGLYQELINKHSKTWKCLAFMYQDLLEFYKKNIKFLTGRVWKKTFQFNWRDYDDSFKTILKSFDSHGKILKDMLEVFKSRDDREIAEDTYQRVNAQRLHESERSGRQDIVNQQLLDTTQDINTQLNTHMMRSSDGWNKIDQLVSNYENLRIDDQRRAREGEIARKEAQRDAVLKWMQTPGVDQDSYHRKQIQVRAKFPDTGKWILGETKVLNWITAEIPTESIMWLNGKKGAGKTVLASVIISECQTIEGFKTSYYYCQEDNDSQNNALEVFKGLLRQLVQVLNNFDTTKALLEHFCDSDMNSFIVIDGLDECDTSEAKQMVKFWHAMVERCEKYKAGKVRVLFVSQPSGDIRKLMHTISSGVHDLSPEQSAVDIGCYLDKQFQALQEQFEIPDGLAQSTKKKICQRSEGIFLFAVLTVENLFDQPFREDVLTELEDENLANTLAEAYEKIIKRLERTLHPNQWRAAQRIFSLLAGAKRHLKWNELQAALSFRERDNGEFYLDYEGGKLRNDIRKTCGALVLVLQGRVEFMHSTTKRYILKSPLLDERIIQCDLAIMVLGYLTLPCFRPDLPDTQLRVYVWSGEYAFQDYAISSWGYHFQKLIVDTPSLFVDPVRGPEYERKLTNVLGRFVAFHKKSIDDAAKKRESASSQLSGGHNRRQQASSYHLEVPPSQTLSPGSAQDSLSSPSPTPSGSPRQPPIAQHQEANPADFCHNFRDRGFHPHLVTLWTHICGHQKRSYTERHKVDLPQLAEWLDKIRAAIAKHAGGQEDLLRFYGEHHFKCQRVLCDYFHEGFDTKGALDNHSNRHDRPYECPVESCSRVVMGFLTHRDRERHLQQFHPGMVDGQPAKFIFGTEGRQTKTEAKWGCEICHKKFTRQRIQKEHMDAHYGQRNYACEVCGKRFTRSNDRNRHRDMVHVRKAARRRA</sequence>
<feature type="region of interest" description="Disordered" evidence="6">
    <location>
        <begin position="786"/>
        <end position="846"/>
    </location>
</feature>
<dbReference type="Gene3D" id="3.40.50.300">
    <property type="entry name" value="P-loop containing nucleotide triphosphate hydrolases"/>
    <property type="match status" value="1"/>
</dbReference>
<dbReference type="SMART" id="SM00355">
    <property type="entry name" value="ZnF_C2H2"/>
    <property type="match status" value="4"/>
</dbReference>
<dbReference type="FunFam" id="3.30.160.60:FF:000446">
    <property type="entry name" value="Zinc finger protein"/>
    <property type="match status" value="1"/>
</dbReference>
<evidence type="ECO:0000256" key="4">
    <source>
        <dbReference type="ARBA" id="ARBA00022833"/>
    </source>
</evidence>
<name>A0AA40A245_9PEZI</name>
<dbReference type="GO" id="GO:0008270">
    <property type="term" value="F:zinc ion binding"/>
    <property type="evidence" value="ECO:0007669"/>
    <property type="project" value="UniProtKB-KW"/>
</dbReference>
<dbReference type="InterPro" id="IPR056884">
    <property type="entry name" value="NPHP3-like_N"/>
</dbReference>
<feature type="compositionally biased region" description="Pro residues" evidence="6">
    <location>
        <begin position="831"/>
        <end position="841"/>
    </location>
</feature>
<evidence type="ECO:0000256" key="1">
    <source>
        <dbReference type="ARBA" id="ARBA00022723"/>
    </source>
</evidence>
<evidence type="ECO:0000256" key="6">
    <source>
        <dbReference type="SAM" id="MobiDB-lite"/>
    </source>
</evidence>
<dbReference type="PANTHER" id="PTHR10039:SF14">
    <property type="entry name" value="NACHT DOMAIN-CONTAINING PROTEIN"/>
    <property type="match status" value="1"/>
</dbReference>
<accession>A0AA40A245</accession>
<keyword evidence="4" id="KW-0862">Zinc</keyword>
<dbReference type="AlphaFoldDB" id="A0AA40A245"/>
<comment type="caution">
    <text evidence="8">The sequence shown here is derived from an EMBL/GenBank/DDBJ whole genome shotgun (WGS) entry which is preliminary data.</text>
</comment>
<keyword evidence="9" id="KW-1185">Reference proteome</keyword>
<keyword evidence="2" id="KW-0677">Repeat</keyword>
<evidence type="ECO:0000256" key="2">
    <source>
        <dbReference type="ARBA" id="ARBA00022737"/>
    </source>
</evidence>